<dbReference type="PANTHER" id="PTHR31293">
    <property type="entry name" value="RNI-LIKE SUPERFAMILY PROTEIN"/>
    <property type="match status" value="1"/>
</dbReference>
<dbReference type="EMBL" id="JBEDUW010000006">
    <property type="protein sequence ID" value="KAK9924846.1"/>
    <property type="molecule type" value="Genomic_DNA"/>
</dbReference>
<sequence length="95" mass="10562">MKGKNRGVINTAHGKKRTRAHEDDGNQNTSCGMVVGSDLPDLAVYQILSLFPTRLAARTSSLSKQWRRLWSSVPVIVLDEEEQPCDNKPQLAQNS</sequence>
<dbReference type="Proteomes" id="UP001457282">
    <property type="component" value="Unassembled WGS sequence"/>
</dbReference>
<protein>
    <recommendedName>
        <fullName evidence="2">F-box domain-containing protein</fullName>
    </recommendedName>
</protein>
<comment type="caution">
    <text evidence="3">The sequence shown here is derived from an EMBL/GenBank/DDBJ whole genome shotgun (WGS) entry which is preliminary data.</text>
</comment>
<gene>
    <name evidence="3" type="ORF">M0R45_033194</name>
</gene>
<feature type="region of interest" description="Disordered" evidence="1">
    <location>
        <begin position="1"/>
        <end position="29"/>
    </location>
</feature>
<reference evidence="3 4" key="1">
    <citation type="journal article" date="2023" name="G3 (Bethesda)">
        <title>A chromosome-length genome assembly and annotation of blackberry (Rubus argutus, cv. 'Hillquist').</title>
        <authorList>
            <person name="Bruna T."/>
            <person name="Aryal R."/>
            <person name="Dudchenko O."/>
            <person name="Sargent D.J."/>
            <person name="Mead D."/>
            <person name="Buti M."/>
            <person name="Cavallini A."/>
            <person name="Hytonen T."/>
            <person name="Andres J."/>
            <person name="Pham M."/>
            <person name="Weisz D."/>
            <person name="Mascagni F."/>
            <person name="Usai G."/>
            <person name="Natali L."/>
            <person name="Bassil N."/>
            <person name="Fernandez G.E."/>
            <person name="Lomsadze A."/>
            <person name="Armour M."/>
            <person name="Olukolu B."/>
            <person name="Poorten T."/>
            <person name="Britton C."/>
            <person name="Davik J."/>
            <person name="Ashrafi H."/>
            <person name="Aiden E.L."/>
            <person name="Borodovsky M."/>
            <person name="Worthington M."/>
        </authorList>
    </citation>
    <scope>NUCLEOTIDE SEQUENCE [LARGE SCALE GENOMIC DNA]</scope>
    <source>
        <strain evidence="3">PI 553951</strain>
    </source>
</reference>
<evidence type="ECO:0000313" key="4">
    <source>
        <dbReference type="Proteomes" id="UP001457282"/>
    </source>
</evidence>
<dbReference type="InterPro" id="IPR036047">
    <property type="entry name" value="F-box-like_dom_sf"/>
</dbReference>
<name>A0AAW1WLT0_RUBAR</name>
<dbReference type="SUPFAM" id="SSF81383">
    <property type="entry name" value="F-box domain"/>
    <property type="match status" value="1"/>
</dbReference>
<organism evidence="3 4">
    <name type="scientific">Rubus argutus</name>
    <name type="common">Southern blackberry</name>
    <dbReference type="NCBI Taxonomy" id="59490"/>
    <lineage>
        <taxon>Eukaryota</taxon>
        <taxon>Viridiplantae</taxon>
        <taxon>Streptophyta</taxon>
        <taxon>Embryophyta</taxon>
        <taxon>Tracheophyta</taxon>
        <taxon>Spermatophyta</taxon>
        <taxon>Magnoliopsida</taxon>
        <taxon>eudicotyledons</taxon>
        <taxon>Gunneridae</taxon>
        <taxon>Pentapetalae</taxon>
        <taxon>rosids</taxon>
        <taxon>fabids</taxon>
        <taxon>Rosales</taxon>
        <taxon>Rosaceae</taxon>
        <taxon>Rosoideae</taxon>
        <taxon>Rosoideae incertae sedis</taxon>
        <taxon>Rubus</taxon>
    </lineage>
</organism>
<dbReference type="InterPro" id="IPR055294">
    <property type="entry name" value="FBL60-like"/>
</dbReference>
<dbReference type="CDD" id="cd22160">
    <property type="entry name" value="F-box_AtFBL13-like"/>
    <property type="match status" value="1"/>
</dbReference>
<dbReference type="InterPro" id="IPR053781">
    <property type="entry name" value="F-box_AtFBL13-like"/>
</dbReference>
<evidence type="ECO:0000259" key="2">
    <source>
        <dbReference type="Pfam" id="PF00646"/>
    </source>
</evidence>
<dbReference type="InterPro" id="IPR001810">
    <property type="entry name" value="F-box_dom"/>
</dbReference>
<keyword evidence="4" id="KW-1185">Reference proteome</keyword>
<proteinExistence type="predicted"/>
<dbReference type="Pfam" id="PF00646">
    <property type="entry name" value="F-box"/>
    <property type="match status" value="1"/>
</dbReference>
<evidence type="ECO:0000256" key="1">
    <source>
        <dbReference type="SAM" id="MobiDB-lite"/>
    </source>
</evidence>
<accession>A0AAW1WLT0</accession>
<dbReference type="PANTHER" id="PTHR31293:SF12">
    <property type="entry name" value="RNI-LIKE SUPERFAMILY PROTEIN"/>
    <property type="match status" value="1"/>
</dbReference>
<feature type="domain" description="F-box" evidence="2">
    <location>
        <begin position="37"/>
        <end position="75"/>
    </location>
</feature>
<evidence type="ECO:0000313" key="3">
    <source>
        <dbReference type="EMBL" id="KAK9924846.1"/>
    </source>
</evidence>
<dbReference type="AlphaFoldDB" id="A0AAW1WLT0"/>